<dbReference type="STRING" id="1563681.BFP71_03700"/>
<dbReference type="InterPro" id="IPR055170">
    <property type="entry name" value="GFO_IDH_MocA-like_dom"/>
</dbReference>
<dbReference type="InterPro" id="IPR000683">
    <property type="entry name" value="Gfo/Idh/MocA-like_OxRdtase_N"/>
</dbReference>
<proteinExistence type="inferred from homology"/>
<evidence type="ECO:0000259" key="4">
    <source>
        <dbReference type="Pfam" id="PF22725"/>
    </source>
</evidence>
<dbReference type="Gene3D" id="3.30.360.10">
    <property type="entry name" value="Dihydrodipicolinate Reductase, domain 2"/>
    <property type="match status" value="1"/>
</dbReference>
<protein>
    <submittedName>
        <fullName evidence="5">Uncharacterized protein</fullName>
    </submittedName>
</protein>
<sequence length="328" mass="36634">MGSRINFGIIGGSSFAQRSMIPAIQGLKNHFNLIGIASRSGQKAEELSEKFNVPGFASYETLLETEGLQAVYIPLPNSLHFEWIEKCLLKGLHVLVEKSLACSPQEVESLITIAGERGLALMENFQFRFHSQLAYIKSLVADGTIGELRCLRSSFGFPPFKDKDNIRYNASLGGGALLDAGAYPIRITQEFLGTDLLVEASNMSFDDELKVDIWGGGYLKQRSGSLFSEIAFGFDNYYQCNIELWGSKGKVSTNRIFTAPIDFKPTIVLETSDGTKSIIWESDNAYQNMLQYFYTLVAEEEKRERENLSNKVQANLIQQLREKATLTT</sequence>
<evidence type="ECO:0000256" key="2">
    <source>
        <dbReference type="ARBA" id="ARBA00023002"/>
    </source>
</evidence>
<dbReference type="Gene3D" id="3.40.50.720">
    <property type="entry name" value="NAD(P)-binding Rossmann-like Domain"/>
    <property type="match status" value="1"/>
</dbReference>
<dbReference type="RefSeq" id="WP_069834560.1">
    <property type="nucleotide sequence ID" value="NZ_MDGQ01000003.1"/>
</dbReference>
<evidence type="ECO:0000256" key="1">
    <source>
        <dbReference type="ARBA" id="ARBA00010928"/>
    </source>
</evidence>
<feature type="domain" description="GFO/IDH/MocA-like oxidoreductase" evidence="4">
    <location>
        <begin position="135"/>
        <end position="251"/>
    </location>
</feature>
<dbReference type="Proteomes" id="UP000095552">
    <property type="component" value="Unassembled WGS sequence"/>
</dbReference>
<dbReference type="Pfam" id="PF01408">
    <property type="entry name" value="GFO_IDH_MocA"/>
    <property type="match status" value="1"/>
</dbReference>
<dbReference type="GO" id="GO:0000166">
    <property type="term" value="F:nucleotide binding"/>
    <property type="evidence" value="ECO:0007669"/>
    <property type="project" value="InterPro"/>
</dbReference>
<keyword evidence="2" id="KW-0560">Oxidoreductase</keyword>
<dbReference type="PANTHER" id="PTHR22604:SF105">
    <property type="entry name" value="TRANS-1,2-DIHYDROBENZENE-1,2-DIOL DEHYDROGENASE"/>
    <property type="match status" value="1"/>
</dbReference>
<evidence type="ECO:0000313" key="6">
    <source>
        <dbReference type="Proteomes" id="UP000095552"/>
    </source>
</evidence>
<dbReference type="OrthoDB" id="9795543at2"/>
<dbReference type="EMBL" id="MDGQ01000003">
    <property type="protein sequence ID" value="OEK07249.1"/>
    <property type="molecule type" value="Genomic_DNA"/>
</dbReference>
<dbReference type="SUPFAM" id="SSF55347">
    <property type="entry name" value="Glyceraldehyde-3-phosphate dehydrogenase-like, C-terminal domain"/>
    <property type="match status" value="1"/>
</dbReference>
<dbReference type="PANTHER" id="PTHR22604">
    <property type="entry name" value="OXIDOREDUCTASES"/>
    <property type="match status" value="1"/>
</dbReference>
<dbReference type="SUPFAM" id="SSF51735">
    <property type="entry name" value="NAD(P)-binding Rossmann-fold domains"/>
    <property type="match status" value="1"/>
</dbReference>
<comment type="caution">
    <text evidence="5">The sequence shown here is derived from an EMBL/GenBank/DDBJ whole genome shotgun (WGS) entry which is preliminary data.</text>
</comment>
<dbReference type="AlphaFoldDB" id="A0A1E5T798"/>
<comment type="similarity">
    <text evidence="1">Belongs to the Gfo/Idh/MocA family.</text>
</comment>
<evidence type="ECO:0000313" key="5">
    <source>
        <dbReference type="EMBL" id="OEK07249.1"/>
    </source>
</evidence>
<dbReference type="InterPro" id="IPR050984">
    <property type="entry name" value="Gfo/Idh/MocA_domain"/>
</dbReference>
<gene>
    <name evidence="5" type="ORF">BFP71_03700</name>
</gene>
<feature type="domain" description="Gfo/Idh/MocA-like oxidoreductase N-terminal" evidence="3">
    <location>
        <begin position="5"/>
        <end position="125"/>
    </location>
</feature>
<dbReference type="InterPro" id="IPR036291">
    <property type="entry name" value="NAD(P)-bd_dom_sf"/>
</dbReference>
<organism evidence="5 6">
    <name type="scientific">Roseivirga misakiensis</name>
    <dbReference type="NCBI Taxonomy" id="1563681"/>
    <lineage>
        <taxon>Bacteria</taxon>
        <taxon>Pseudomonadati</taxon>
        <taxon>Bacteroidota</taxon>
        <taxon>Cytophagia</taxon>
        <taxon>Cytophagales</taxon>
        <taxon>Roseivirgaceae</taxon>
        <taxon>Roseivirga</taxon>
    </lineage>
</organism>
<dbReference type="GO" id="GO:0016491">
    <property type="term" value="F:oxidoreductase activity"/>
    <property type="evidence" value="ECO:0007669"/>
    <property type="project" value="UniProtKB-KW"/>
</dbReference>
<evidence type="ECO:0000259" key="3">
    <source>
        <dbReference type="Pfam" id="PF01408"/>
    </source>
</evidence>
<keyword evidence="6" id="KW-1185">Reference proteome</keyword>
<name>A0A1E5T798_9BACT</name>
<reference evidence="5 6" key="1">
    <citation type="submission" date="2016-08" db="EMBL/GenBank/DDBJ databases">
        <title>Draft genome of Fabibacter sp. strain SK-8.</title>
        <authorList>
            <person name="Wong S.-K."/>
            <person name="Hamasaki K."/>
            <person name="Yoshizawa S."/>
        </authorList>
    </citation>
    <scope>NUCLEOTIDE SEQUENCE [LARGE SCALE GENOMIC DNA]</scope>
    <source>
        <strain evidence="5 6">SK-8</strain>
    </source>
</reference>
<accession>A0A1E5T798</accession>
<dbReference type="Pfam" id="PF22725">
    <property type="entry name" value="GFO_IDH_MocA_C3"/>
    <property type="match status" value="1"/>
</dbReference>